<reference evidence="1 2" key="1">
    <citation type="journal article" date="2019" name="Emerg. Microbes Infect.">
        <title>Comprehensive subspecies identification of 175 nontuberculous mycobacteria species based on 7547 genomic profiles.</title>
        <authorList>
            <person name="Matsumoto Y."/>
            <person name="Kinjo T."/>
            <person name="Motooka D."/>
            <person name="Nabeya D."/>
            <person name="Jung N."/>
            <person name="Uechi K."/>
            <person name="Horii T."/>
            <person name="Iida T."/>
            <person name="Fujita J."/>
            <person name="Nakamura S."/>
        </authorList>
    </citation>
    <scope>NUCLEOTIDE SEQUENCE [LARGE SCALE GENOMIC DNA]</scope>
    <source>
        <strain evidence="1 2">JCM 6376</strain>
    </source>
</reference>
<dbReference type="KEGG" id="maic:MAIC_50870"/>
<name>A0AAD1HSQ0_9MYCO</name>
<keyword evidence="2" id="KW-1185">Reference proteome</keyword>
<dbReference type="AlphaFoldDB" id="A0AAD1HSQ0"/>
<evidence type="ECO:0000313" key="2">
    <source>
        <dbReference type="Proteomes" id="UP000467327"/>
    </source>
</evidence>
<evidence type="ECO:0000313" key="1">
    <source>
        <dbReference type="EMBL" id="BBX10284.1"/>
    </source>
</evidence>
<gene>
    <name evidence="1" type="ORF">MAIC_50870</name>
</gene>
<protein>
    <submittedName>
        <fullName evidence="1">Uncharacterized protein</fullName>
    </submittedName>
</protein>
<accession>A0AAD1HSQ0</accession>
<dbReference type="EMBL" id="AP022561">
    <property type="protein sequence ID" value="BBX10284.1"/>
    <property type="molecule type" value="Genomic_DNA"/>
</dbReference>
<proteinExistence type="predicted"/>
<organism evidence="1 2">
    <name type="scientific">Mycolicibacterium aichiense</name>
    <dbReference type="NCBI Taxonomy" id="1799"/>
    <lineage>
        <taxon>Bacteria</taxon>
        <taxon>Bacillati</taxon>
        <taxon>Actinomycetota</taxon>
        <taxon>Actinomycetes</taxon>
        <taxon>Mycobacteriales</taxon>
        <taxon>Mycobacteriaceae</taxon>
        <taxon>Mycolicibacterium</taxon>
    </lineage>
</organism>
<sequence length="119" mass="11938">MTCIAPLSAQCRAAAAGRRIAALGTAIPAVTWPICAAACPDSASKSSYTLAGAKIGESPALGDRNVKVAESSWNDEFALVGIDAGPDADGPEPGCAAYGACVLIQPNASPDAVLWVVHD</sequence>
<dbReference type="Proteomes" id="UP000467327">
    <property type="component" value="Chromosome"/>
</dbReference>